<protein>
    <submittedName>
        <fullName evidence="2">Uncharacterized protein</fullName>
    </submittedName>
</protein>
<dbReference type="AlphaFoldDB" id="A0A3G9IIK6"/>
<organism evidence="2 3">
    <name type="scientific">Nocardioides baekrokdamisoli</name>
    <dbReference type="NCBI Taxonomy" id="1804624"/>
    <lineage>
        <taxon>Bacteria</taxon>
        <taxon>Bacillati</taxon>
        <taxon>Actinomycetota</taxon>
        <taxon>Actinomycetes</taxon>
        <taxon>Propionibacteriales</taxon>
        <taxon>Nocardioidaceae</taxon>
        <taxon>Nocardioides</taxon>
    </lineage>
</organism>
<name>A0A3G9IIK6_9ACTN</name>
<sequence>MAKALVGHLGGDASQLSMENARLRTRVQALQAEISELRAQNDALVSAKAEALIESAAPQLV</sequence>
<evidence type="ECO:0000256" key="1">
    <source>
        <dbReference type="SAM" id="Coils"/>
    </source>
</evidence>
<dbReference type="KEGG" id="nbe:Back2_24830"/>
<evidence type="ECO:0000313" key="2">
    <source>
        <dbReference type="EMBL" id="BBH18196.1"/>
    </source>
</evidence>
<dbReference type="OrthoDB" id="3748689at2"/>
<keyword evidence="3" id="KW-1185">Reference proteome</keyword>
<proteinExistence type="predicted"/>
<feature type="coiled-coil region" evidence="1">
    <location>
        <begin position="13"/>
        <end position="47"/>
    </location>
</feature>
<accession>A0A3G9IIK6</accession>
<dbReference type="RefSeq" id="WP_125569535.1">
    <property type="nucleotide sequence ID" value="NZ_AP019307.1"/>
</dbReference>
<evidence type="ECO:0000313" key="3">
    <source>
        <dbReference type="Proteomes" id="UP000271573"/>
    </source>
</evidence>
<gene>
    <name evidence="2" type="ORF">Back2_24830</name>
</gene>
<keyword evidence="1" id="KW-0175">Coiled coil</keyword>
<dbReference type="EMBL" id="AP019307">
    <property type="protein sequence ID" value="BBH18196.1"/>
    <property type="molecule type" value="Genomic_DNA"/>
</dbReference>
<dbReference type="Proteomes" id="UP000271573">
    <property type="component" value="Chromosome"/>
</dbReference>
<reference evidence="2 3" key="1">
    <citation type="submission" date="2018-11" db="EMBL/GenBank/DDBJ databases">
        <title>Complete genome sequence of Nocardioides baekrokdamisoli strain KCTC 39748.</title>
        <authorList>
            <person name="Kang S.W."/>
            <person name="Lee K.C."/>
            <person name="Kim K.K."/>
            <person name="Kim J.S."/>
            <person name="Kim D.S."/>
            <person name="Ko S.H."/>
            <person name="Yang S.H."/>
            <person name="Shin Y.K."/>
            <person name="Lee J.S."/>
        </authorList>
    </citation>
    <scope>NUCLEOTIDE SEQUENCE [LARGE SCALE GENOMIC DNA]</scope>
    <source>
        <strain evidence="2 3">KCTC 39748</strain>
    </source>
</reference>
<dbReference type="Gene3D" id="1.20.5.340">
    <property type="match status" value="1"/>
</dbReference>